<evidence type="ECO:0000256" key="6">
    <source>
        <dbReference type="ARBA" id="ARBA00022801"/>
    </source>
</evidence>
<dbReference type="NCBIfam" id="TIGR00077">
    <property type="entry name" value="lspA"/>
    <property type="match status" value="1"/>
</dbReference>
<comment type="subcellular location">
    <subcellularLocation>
        <location evidence="9">Cell membrane</location>
        <topology evidence="9">Multi-pass membrane protein</topology>
    </subcellularLocation>
</comment>
<dbReference type="Proteomes" id="UP001302696">
    <property type="component" value="Chromosome"/>
</dbReference>
<evidence type="ECO:0000256" key="1">
    <source>
        <dbReference type="ARBA" id="ARBA00006139"/>
    </source>
</evidence>
<keyword evidence="6 9" id="KW-0378">Hydrolase</keyword>
<evidence type="ECO:0000256" key="7">
    <source>
        <dbReference type="ARBA" id="ARBA00022989"/>
    </source>
</evidence>
<comment type="function">
    <text evidence="9 10">This protein specifically catalyzes the removal of signal peptides from prolipoproteins.</text>
</comment>
<keyword evidence="5 9" id="KW-0064">Aspartyl protease</keyword>
<keyword evidence="13" id="KW-1185">Reference proteome</keyword>
<accession>A0ABZ0Q3D4</accession>
<protein>
    <recommendedName>
        <fullName evidence="9">Lipoprotein signal peptidase</fullName>
        <ecNumber evidence="9">3.4.23.36</ecNumber>
    </recommendedName>
    <alternativeName>
        <fullName evidence="9">Prolipoprotein signal peptidase</fullName>
    </alternativeName>
    <alternativeName>
        <fullName evidence="9">Signal peptidase II</fullName>
        <shortName evidence="9">SPase II</shortName>
    </alternativeName>
</protein>
<comment type="similarity">
    <text evidence="1 9 11">Belongs to the peptidase A8 family.</text>
</comment>
<evidence type="ECO:0000256" key="11">
    <source>
        <dbReference type="RuleBase" id="RU004181"/>
    </source>
</evidence>
<dbReference type="EMBL" id="CP104778">
    <property type="protein sequence ID" value="WPC20715.1"/>
    <property type="molecule type" value="Genomic_DNA"/>
</dbReference>
<evidence type="ECO:0000256" key="5">
    <source>
        <dbReference type="ARBA" id="ARBA00022750"/>
    </source>
</evidence>
<evidence type="ECO:0000256" key="8">
    <source>
        <dbReference type="ARBA" id="ARBA00023136"/>
    </source>
</evidence>
<dbReference type="PANTHER" id="PTHR33695">
    <property type="entry name" value="LIPOPROTEIN SIGNAL PEPTIDASE"/>
    <property type="match status" value="1"/>
</dbReference>
<sequence length="158" mass="18157">MVKQRRRILFIVDILIIVGMIVIDQFVKLWTTLHVGLNEVHQFIPGILSLTNLRNDGAAWSILQGKTTFFYLITIVALGVLIYFLYQTRGHWLYQISLSFMIAGAFGNFVDRVRLKYVVDMFQIDFINFPIFNVADLSLTIGVILLFVAIIKEDQLEG</sequence>
<dbReference type="HAMAP" id="MF_00161">
    <property type="entry name" value="LspA"/>
    <property type="match status" value="1"/>
</dbReference>
<dbReference type="InterPro" id="IPR001872">
    <property type="entry name" value="Peptidase_A8"/>
</dbReference>
<dbReference type="Pfam" id="PF01252">
    <property type="entry name" value="Peptidase_A8"/>
    <property type="match status" value="1"/>
</dbReference>
<organism evidence="12 13">
    <name type="scientific">Pediococcus inopinatus</name>
    <dbReference type="NCBI Taxonomy" id="114090"/>
    <lineage>
        <taxon>Bacteria</taxon>
        <taxon>Bacillati</taxon>
        <taxon>Bacillota</taxon>
        <taxon>Bacilli</taxon>
        <taxon>Lactobacillales</taxon>
        <taxon>Lactobacillaceae</taxon>
        <taxon>Pediococcus</taxon>
    </lineage>
</organism>
<dbReference type="RefSeq" id="WP_057772988.1">
    <property type="nucleotide sequence ID" value="NZ_BBIM01000028.1"/>
</dbReference>
<name>A0ABZ0Q3D4_9LACO</name>
<gene>
    <name evidence="9 12" type="primary">lspA</name>
    <name evidence="12" type="ORF">N6G96_05265</name>
</gene>
<feature type="transmembrane region" description="Helical" evidence="9">
    <location>
        <begin position="69"/>
        <end position="86"/>
    </location>
</feature>
<dbReference type="PANTHER" id="PTHR33695:SF1">
    <property type="entry name" value="LIPOPROTEIN SIGNAL PEPTIDASE"/>
    <property type="match status" value="1"/>
</dbReference>
<evidence type="ECO:0000256" key="9">
    <source>
        <dbReference type="HAMAP-Rule" id="MF_00161"/>
    </source>
</evidence>
<feature type="transmembrane region" description="Helical" evidence="9">
    <location>
        <begin position="130"/>
        <end position="151"/>
    </location>
</feature>
<keyword evidence="8 9" id="KW-0472">Membrane</keyword>
<dbReference type="PROSITE" id="PS00855">
    <property type="entry name" value="SPASE_II"/>
    <property type="match status" value="1"/>
</dbReference>
<evidence type="ECO:0000313" key="13">
    <source>
        <dbReference type="Proteomes" id="UP001302696"/>
    </source>
</evidence>
<keyword evidence="4 9" id="KW-0812">Transmembrane</keyword>
<keyword evidence="2 9" id="KW-1003">Cell membrane</keyword>
<dbReference type="PRINTS" id="PR00781">
    <property type="entry name" value="LIPOSIGPTASE"/>
</dbReference>
<evidence type="ECO:0000256" key="3">
    <source>
        <dbReference type="ARBA" id="ARBA00022670"/>
    </source>
</evidence>
<feature type="active site" evidence="9">
    <location>
        <position position="136"/>
    </location>
</feature>
<evidence type="ECO:0000256" key="2">
    <source>
        <dbReference type="ARBA" id="ARBA00022475"/>
    </source>
</evidence>
<keyword evidence="7 9" id="KW-1133">Transmembrane helix</keyword>
<feature type="transmembrane region" description="Helical" evidence="9">
    <location>
        <begin position="7"/>
        <end position="27"/>
    </location>
</feature>
<evidence type="ECO:0000313" key="12">
    <source>
        <dbReference type="EMBL" id="WPC20715.1"/>
    </source>
</evidence>
<dbReference type="GO" id="GO:0004190">
    <property type="term" value="F:aspartic-type endopeptidase activity"/>
    <property type="evidence" value="ECO:0007669"/>
    <property type="project" value="UniProtKB-EC"/>
</dbReference>
<comment type="catalytic activity">
    <reaction evidence="9 10">
        <text>Release of signal peptides from bacterial membrane prolipoproteins. Hydrolyzes -Xaa-Yaa-Zaa-|-(S,diacylglyceryl)Cys-, in which Xaa is hydrophobic (preferably Leu), and Yaa (Ala or Ser) and Zaa (Gly or Ala) have small, neutral side chains.</text>
        <dbReference type="EC" id="3.4.23.36"/>
    </reaction>
</comment>
<keyword evidence="3 9" id="KW-0645">Protease</keyword>
<evidence type="ECO:0000256" key="10">
    <source>
        <dbReference type="RuleBase" id="RU000594"/>
    </source>
</evidence>
<feature type="transmembrane region" description="Helical" evidence="9">
    <location>
        <begin position="93"/>
        <end position="110"/>
    </location>
</feature>
<reference evidence="13" key="1">
    <citation type="submission" date="2024-06" db="EMBL/GenBank/DDBJ databases">
        <authorList>
            <person name="Chang H.C."/>
            <person name="Mun S.Y."/>
        </authorList>
    </citation>
    <scope>NUCLEOTIDE SEQUENCE [LARGE SCALE GENOMIC DNA]</scope>
    <source>
        <strain evidence="13">KT1</strain>
    </source>
</reference>
<feature type="active site" evidence="9">
    <location>
        <position position="120"/>
    </location>
</feature>
<evidence type="ECO:0000256" key="4">
    <source>
        <dbReference type="ARBA" id="ARBA00022692"/>
    </source>
</evidence>
<comment type="pathway">
    <text evidence="9">Protein modification; lipoprotein biosynthesis (signal peptide cleavage).</text>
</comment>
<dbReference type="EC" id="3.4.23.36" evidence="9"/>
<proteinExistence type="inferred from homology"/>